<comment type="caution">
    <text evidence="3">The sequence shown here is derived from an EMBL/GenBank/DDBJ whole genome shotgun (WGS) entry which is preliminary data.</text>
</comment>
<feature type="domain" description="LUD" evidence="2">
    <location>
        <begin position="60"/>
        <end position="236"/>
    </location>
</feature>
<dbReference type="InterPro" id="IPR037171">
    <property type="entry name" value="NagB/RpiA_transferase-like"/>
</dbReference>
<accession>A0A4R3JFI6</accession>
<dbReference type="Pfam" id="PF02589">
    <property type="entry name" value="LUD_dom"/>
    <property type="match status" value="1"/>
</dbReference>
<dbReference type="AlphaFoldDB" id="A0A4R3JFI6"/>
<evidence type="ECO:0000313" key="4">
    <source>
        <dbReference type="Proteomes" id="UP000295304"/>
    </source>
</evidence>
<feature type="region of interest" description="Disordered" evidence="1">
    <location>
        <begin position="30"/>
        <end position="52"/>
    </location>
</feature>
<dbReference type="InterPro" id="IPR003741">
    <property type="entry name" value="LUD_dom"/>
</dbReference>
<dbReference type="Gene3D" id="3.40.50.10420">
    <property type="entry name" value="NagB/RpiA/CoA transferase-like"/>
    <property type="match status" value="1"/>
</dbReference>
<dbReference type="EMBL" id="SLZW01000001">
    <property type="protein sequence ID" value="TCS64878.1"/>
    <property type="molecule type" value="Genomic_DNA"/>
</dbReference>
<dbReference type="PANTHER" id="PTHR43682:SF1">
    <property type="entry name" value="LACTATE UTILIZATION PROTEIN C"/>
    <property type="match status" value="1"/>
</dbReference>
<dbReference type="Proteomes" id="UP000295304">
    <property type="component" value="Unassembled WGS sequence"/>
</dbReference>
<gene>
    <name evidence="3" type="ORF">EDD55_101209</name>
</gene>
<organism evidence="3 4">
    <name type="scientific">Varunaivibrio sulfuroxidans</name>
    <dbReference type="NCBI Taxonomy" id="1773489"/>
    <lineage>
        <taxon>Bacteria</taxon>
        <taxon>Pseudomonadati</taxon>
        <taxon>Pseudomonadota</taxon>
        <taxon>Alphaproteobacteria</taxon>
        <taxon>Rhodospirillales</taxon>
        <taxon>Magnetovibrionaceae</taxon>
        <taxon>Varunaivibrio</taxon>
    </lineage>
</organism>
<reference evidence="3 4" key="1">
    <citation type="submission" date="2019-03" db="EMBL/GenBank/DDBJ databases">
        <title>Genomic Encyclopedia of Type Strains, Phase IV (KMG-IV): sequencing the most valuable type-strain genomes for metagenomic binning, comparative biology and taxonomic classification.</title>
        <authorList>
            <person name="Goeker M."/>
        </authorList>
    </citation>
    <scope>NUCLEOTIDE SEQUENCE [LARGE SCALE GENOMIC DNA]</scope>
    <source>
        <strain evidence="3 4">DSM 101688</strain>
    </source>
</reference>
<protein>
    <submittedName>
        <fullName evidence="3">L-lactate dehydrogenase complex protein LldG</fullName>
    </submittedName>
</protein>
<dbReference type="PANTHER" id="PTHR43682">
    <property type="entry name" value="LACTATE UTILIZATION PROTEIN C"/>
    <property type="match status" value="1"/>
</dbReference>
<proteinExistence type="predicted"/>
<dbReference type="OrthoDB" id="9794157at2"/>
<keyword evidence="4" id="KW-1185">Reference proteome</keyword>
<dbReference type="SUPFAM" id="SSF100950">
    <property type="entry name" value="NagB/RpiA/CoA transferase-like"/>
    <property type="match status" value="1"/>
</dbReference>
<evidence type="ECO:0000259" key="2">
    <source>
        <dbReference type="Pfam" id="PF02589"/>
    </source>
</evidence>
<evidence type="ECO:0000256" key="1">
    <source>
        <dbReference type="SAM" id="MobiDB-lite"/>
    </source>
</evidence>
<dbReference type="InterPro" id="IPR024185">
    <property type="entry name" value="FTHF_cligase-like_sf"/>
</dbReference>
<evidence type="ECO:0000313" key="3">
    <source>
        <dbReference type="EMBL" id="TCS64878.1"/>
    </source>
</evidence>
<name>A0A4R3JFI6_9PROT</name>
<sequence>MTDSRGFILDKLSNSLKNNGSNLKFRQERAARRMCEHPAGPRPAHGVPASGDSDGRADIFIARAQRAGAQTYRVSDISQVPTTLRSAIERYALENPKFPPLDVVSLRLCADPRLTELDWINAGIAVQGGRAQGADRVSLSYAFAGVAETGTAVLLSGAEQPTTLNFLPEVHVVLVEKTSIVSHYEDAWMLIRKQSTQPPILPRTINWITGPSRTADIEQTLLMGAHGPRHLIVVIVDAKS</sequence>